<comment type="cofactor">
    <cofactor evidence="6">
        <name>Zn(2+)</name>
        <dbReference type="ChEBI" id="CHEBI:29105"/>
    </cofactor>
    <text evidence="6">Binds 1 zinc ion per subunit.</text>
</comment>
<dbReference type="SUPFAM" id="SSF53056">
    <property type="entry name" value="beta-carbonic anhydrase, cab"/>
    <property type="match status" value="1"/>
</dbReference>
<evidence type="ECO:0000256" key="3">
    <source>
        <dbReference type="ARBA" id="ARBA00022723"/>
    </source>
</evidence>
<dbReference type="GO" id="GO:0004089">
    <property type="term" value="F:carbonate dehydratase activity"/>
    <property type="evidence" value="ECO:0007669"/>
    <property type="project" value="UniProtKB-EC"/>
</dbReference>
<dbReference type="SMART" id="SM00947">
    <property type="entry name" value="Pro_CA"/>
    <property type="match status" value="1"/>
</dbReference>
<keyword evidence="3 6" id="KW-0479">Metal-binding</keyword>
<dbReference type="Gene3D" id="3.40.1050.10">
    <property type="entry name" value="Carbonic anhydrase"/>
    <property type="match status" value="1"/>
</dbReference>
<accession>A0A840UDQ4</accession>
<evidence type="ECO:0000256" key="5">
    <source>
        <dbReference type="ARBA" id="ARBA00048348"/>
    </source>
</evidence>
<feature type="binding site" evidence="6">
    <location>
        <position position="35"/>
    </location>
    <ligand>
        <name>Zn(2+)</name>
        <dbReference type="ChEBI" id="CHEBI:29105"/>
    </ligand>
</feature>
<protein>
    <recommendedName>
        <fullName evidence="2">carbonic anhydrase</fullName>
        <ecNumber evidence="2">4.2.1.1</ecNumber>
    </recommendedName>
</protein>
<dbReference type="PANTHER" id="PTHR43175">
    <property type="entry name" value="CARBONIC ANHYDRASE"/>
    <property type="match status" value="1"/>
</dbReference>
<keyword evidence="8" id="KW-1185">Reference proteome</keyword>
<dbReference type="InterPro" id="IPR036874">
    <property type="entry name" value="Carbonic_anhydrase_sf"/>
</dbReference>
<evidence type="ECO:0000313" key="7">
    <source>
        <dbReference type="EMBL" id="MBB5335236.1"/>
    </source>
</evidence>
<dbReference type="EMBL" id="JACHFH010000002">
    <property type="protein sequence ID" value="MBB5335236.1"/>
    <property type="molecule type" value="Genomic_DNA"/>
</dbReference>
<evidence type="ECO:0000256" key="1">
    <source>
        <dbReference type="ARBA" id="ARBA00006217"/>
    </source>
</evidence>
<dbReference type="Pfam" id="PF00484">
    <property type="entry name" value="Pro_CA"/>
    <property type="match status" value="1"/>
</dbReference>
<dbReference type="EC" id="4.2.1.1" evidence="2"/>
<gene>
    <name evidence="7" type="ORF">HNR32_000350</name>
</gene>
<organism evidence="7 8">
    <name type="scientific">Pectinatus brassicae</name>
    <dbReference type="NCBI Taxonomy" id="862415"/>
    <lineage>
        <taxon>Bacteria</taxon>
        <taxon>Bacillati</taxon>
        <taxon>Bacillota</taxon>
        <taxon>Negativicutes</taxon>
        <taxon>Selenomonadales</taxon>
        <taxon>Selenomonadaceae</taxon>
        <taxon>Pectinatus</taxon>
    </lineage>
</organism>
<feature type="binding site" evidence="6">
    <location>
        <position position="96"/>
    </location>
    <ligand>
        <name>Zn(2+)</name>
        <dbReference type="ChEBI" id="CHEBI:29105"/>
    </ligand>
</feature>
<comment type="caution">
    <text evidence="7">The sequence shown here is derived from an EMBL/GenBank/DDBJ whole genome shotgun (WGS) entry which is preliminary data.</text>
</comment>
<keyword evidence="7" id="KW-0456">Lyase</keyword>
<evidence type="ECO:0000256" key="4">
    <source>
        <dbReference type="ARBA" id="ARBA00022833"/>
    </source>
</evidence>
<dbReference type="AlphaFoldDB" id="A0A840UDQ4"/>
<evidence type="ECO:0000256" key="6">
    <source>
        <dbReference type="PIRSR" id="PIRSR601765-1"/>
    </source>
</evidence>
<comment type="similarity">
    <text evidence="1">Belongs to the beta-class carbonic anhydrase family.</text>
</comment>
<feature type="binding site" evidence="6">
    <location>
        <position position="37"/>
    </location>
    <ligand>
        <name>Zn(2+)</name>
        <dbReference type="ChEBI" id="CHEBI:29105"/>
    </ligand>
</feature>
<reference evidence="7 8" key="1">
    <citation type="submission" date="2020-08" db="EMBL/GenBank/DDBJ databases">
        <title>Genomic Encyclopedia of Type Strains, Phase IV (KMG-IV): sequencing the most valuable type-strain genomes for metagenomic binning, comparative biology and taxonomic classification.</title>
        <authorList>
            <person name="Goeker M."/>
        </authorList>
    </citation>
    <scope>NUCLEOTIDE SEQUENCE [LARGE SCALE GENOMIC DNA]</scope>
    <source>
        <strain evidence="7 8">DSM 24661</strain>
    </source>
</reference>
<keyword evidence="4 6" id="KW-0862">Zinc</keyword>
<dbReference type="InterPro" id="IPR001765">
    <property type="entry name" value="Carbonic_anhydrase"/>
</dbReference>
<dbReference type="RefSeq" id="WP_183859048.1">
    <property type="nucleotide sequence ID" value="NZ_JACHFH010000002.1"/>
</dbReference>
<dbReference type="CDD" id="cd03379">
    <property type="entry name" value="beta_CA_cladeD"/>
    <property type="match status" value="1"/>
</dbReference>
<feature type="binding site" evidence="6">
    <location>
        <position position="93"/>
    </location>
    <ligand>
        <name>Zn(2+)</name>
        <dbReference type="ChEBI" id="CHEBI:29105"/>
    </ligand>
</feature>
<comment type="catalytic activity">
    <reaction evidence="5">
        <text>hydrogencarbonate + H(+) = CO2 + H2O</text>
        <dbReference type="Rhea" id="RHEA:10748"/>
        <dbReference type="ChEBI" id="CHEBI:15377"/>
        <dbReference type="ChEBI" id="CHEBI:15378"/>
        <dbReference type="ChEBI" id="CHEBI:16526"/>
        <dbReference type="ChEBI" id="CHEBI:17544"/>
        <dbReference type="EC" id="4.2.1.1"/>
    </reaction>
</comment>
<dbReference type="Proteomes" id="UP000559117">
    <property type="component" value="Unassembled WGS sequence"/>
</dbReference>
<sequence length="181" mass="20265">MDIVKKVLQANSAFTKAAYEKIDKIPRWHAVVISCMDTRLVDFLEPAMGIKRGDVKFIKIAGNVVDDNLNDVIKSLMVCIYELEVREIIVVGHKNCGMENTTATSLQTKMTKNSINDTAIKNILPDLNNWADKFEQPAQNVLYSVQNIKNSPYLPNDIPVHGFIVDPDSGELTLLVNGYDK</sequence>
<evidence type="ECO:0000256" key="2">
    <source>
        <dbReference type="ARBA" id="ARBA00012925"/>
    </source>
</evidence>
<evidence type="ECO:0000313" key="8">
    <source>
        <dbReference type="Proteomes" id="UP000559117"/>
    </source>
</evidence>
<name>A0A840UDQ4_9FIRM</name>
<dbReference type="GO" id="GO:0008270">
    <property type="term" value="F:zinc ion binding"/>
    <property type="evidence" value="ECO:0007669"/>
    <property type="project" value="InterPro"/>
</dbReference>
<dbReference type="PANTHER" id="PTHR43175:SF3">
    <property type="entry name" value="CARBON DISULFIDE HYDROLASE"/>
    <property type="match status" value="1"/>
</dbReference>
<proteinExistence type="inferred from homology"/>